<proteinExistence type="predicted"/>
<name>G8YUK1_PICSO</name>
<feature type="region of interest" description="Disordered" evidence="8">
    <location>
        <begin position="1"/>
        <end position="29"/>
    </location>
</feature>
<evidence type="ECO:0000313" key="10">
    <source>
        <dbReference type="EMBL" id="CCE72534.1"/>
    </source>
</evidence>
<dbReference type="InterPro" id="IPR052202">
    <property type="entry name" value="Yeast_MetPath_Reg"/>
</dbReference>
<dbReference type="GO" id="GO:0000981">
    <property type="term" value="F:DNA-binding transcription factor activity, RNA polymerase II-specific"/>
    <property type="evidence" value="ECO:0007669"/>
    <property type="project" value="InterPro"/>
</dbReference>
<dbReference type="HOGENOM" id="CLU_004517_1_0_1"/>
<feature type="compositionally biased region" description="Basic and acidic residues" evidence="8">
    <location>
        <begin position="178"/>
        <end position="190"/>
    </location>
</feature>
<dbReference type="STRING" id="559304.G8YUK1"/>
<evidence type="ECO:0000256" key="4">
    <source>
        <dbReference type="ARBA" id="ARBA00023015"/>
    </source>
</evidence>
<evidence type="ECO:0000256" key="6">
    <source>
        <dbReference type="ARBA" id="ARBA00023163"/>
    </source>
</evidence>
<dbReference type="Pfam" id="PF04082">
    <property type="entry name" value="Fungal_trans"/>
    <property type="match status" value="1"/>
</dbReference>
<dbReference type="AlphaFoldDB" id="G8YUK1"/>
<dbReference type="CDD" id="cd12148">
    <property type="entry name" value="fungal_TF_MHR"/>
    <property type="match status" value="1"/>
</dbReference>
<dbReference type="OMA" id="ISACNRC"/>
<dbReference type="GO" id="GO:0008270">
    <property type="term" value="F:zinc ion binding"/>
    <property type="evidence" value="ECO:0007669"/>
    <property type="project" value="InterPro"/>
</dbReference>
<accession>G8YUK1</accession>
<feature type="region of interest" description="Disordered" evidence="8">
    <location>
        <begin position="848"/>
        <end position="874"/>
    </location>
</feature>
<protein>
    <submittedName>
        <fullName evidence="10">Piso0_000116 protein</fullName>
    </submittedName>
</protein>
<keyword evidence="7" id="KW-0539">Nucleus</keyword>
<dbReference type="PANTHER" id="PTHR47782:SF1">
    <property type="entry name" value="PYRIMIDINE PATHWAY REGULATORY PROTEIN 1"/>
    <property type="match status" value="1"/>
</dbReference>
<feature type="region of interest" description="Disordered" evidence="8">
    <location>
        <begin position="178"/>
        <end position="203"/>
    </location>
</feature>
<dbReference type="InterPro" id="IPR001138">
    <property type="entry name" value="Zn2Cys6_DnaBD"/>
</dbReference>
<dbReference type="GO" id="GO:0045944">
    <property type="term" value="P:positive regulation of transcription by RNA polymerase II"/>
    <property type="evidence" value="ECO:0007669"/>
    <property type="project" value="TreeGrafter"/>
</dbReference>
<dbReference type="SMART" id="SM00066">
    <property type="entry name" value="GAL4"/>
    <property type="match status" value="1"/>
</dbReference>
<dbReference type="PROSITE" id="PS50048">
    <property type="entry name" value="ZN2_CY6_FUNGAL_2"/>
    <property type="match status" value="1"/>
</dbReference>
<dbReference type="InterPro" id="IPR007219">
    <property type="entry name" value="XnlR_reg_dom"/>
</dbReference>
<comment type="subcellular location">
    <subcellularLocation>
        <location evidence="1">Nucleus</location>
    </subcellularLocation>
</comment>
<evidence type="ECO:0000256" key="7">
    <source>
        <dbReference type="ARBA" id="ARBA00023242"/>
    </source>
</evidence>
<sequence>MSVGRHSEKRRSDDSDDGDSKKSRPSSKILGITRSISACQRCRLKKIRCDQNFPKCSKCDKARVECIGLDPATGREVPRSYVVYLEDRVSSLEQTLASHGISMDGSAPARPPSGSEPAVAGRVSASPLAAQTGAADPSSPHVPWSGETKQPGSGPERGRPAGSGLSFSRILSTALKVNEHSKTPTARKDPLTAGAPKGERTLPAILPPKATAMSFIKIFFSQANAQLPVLHREEFLINYFIPVYGKFDSSISLASNYTAINPSAEEIGTNMKEEDTWIYRYKSQFQCLLNAKKGTSANPAEISEEIVTPQEFYKPLYFLYMVFAVSSSVHHLQYHPNISESFRVAAAKYADSVYSAADQLQALQATLLLALYSMMRPTVPGIWYVIGTALRMSVDMGLHNESSSRDLDTLDSYTKDKRRRLFWCTYSLDRQICFYLGRPVGIPDESIATPFPSELDDALIVPHDNANADYSRNISGMPTYKVVSISFFRIRQIQSEVQTVLYENSELPRRFASLQDWRQDVISRLQVWKAQAPKTQRKMNCDFNLEFVNLNYSHTLLMIHGLSPKHYRLSPDDFVQVSIASKEIVYCYNQLYLNRCINYTWAAVHNLFMAGSCFLYAIYSSKEACEQNSFEEVKKITESLINVLASLRDKTEAAVSCCQTFEVLSAVVIKLRYNRTVRAYSPNIPSNQQIANNQPVGYVNSNLQHLVDNLKEQATESEMFSASPAPGNPVISGGNMQEETTGVGEQHQNSGFDIDAQGQRELSNDATSPRTFEWISNNPTKVESEGASPGFAQNDLNLFFNTLESVSPASAKSPVNSHTGYNMQHNIASPQSNLVQNHIIMQGDGYQENASSNQAAGGSPLSDDRMGPSNKDGKRTLEMINKLTTDPIWDQFFGSSGTDNFSGYWQFQ</sequence>
<dbReference type="GO" id="GO:0006351">
    <property type="term" value="P:DNA-templated transcription"/>
    <property type="evidence" value="ECO:0007669"/>
    <property type="project" value="InterPro"/>
</dbReference>
<dbReference type="InParanoid" id="G8YUK1"/>
<gene>
    <name evidence="10" type="primary">Piso0_000116</name>
    <name evidence="10" type="ORF">GNLVRS01_PISO0A02354g</name>
</gene>
<dbReference type="CDD" id="cd00067">
    <property type="entry name" value="GAL4"/>
    <property type="match status" value="1"/>
</dbReference>
<keyword evidence="5" id="KW-0238">DNA-binding</keyword>
<evidence type="ECO:0000313" key="11">
    <source>
        <dbReference type="Proteomes" id="UP000005222"/>
    </source>
</evidence>
<evidence type="ECO:0000259" key="9">
    <source>
        <dbReference type="PROSITE" id="PS50048"/>
    </source>
</evidence>
<organism evidence="10 11">
    <name type="scientific">Pichia sorbitophila (strain ATCC MYA-4447 / BCRC 22081 / CBS 7064 / NBRC 10061 / NRRL Y-12695)</name>
    <name type="common">Hybrid yeast</name>
    <dbReference type="NCBI Taxonomy" id="559304"/>
    <lineage>
        <taxon>Eukaryota</taxon>
        <taxon>Fungi</taxon>
        <taxon>Dikarya</taxon>
        <taxon>Ascomycota</taxon>
        <taxon>Saccharomycotina</taxon>
        <taxon>Pichiomycetes</taxon>
        <taxon>Debaryomycetaceae</taxon>
        <taxon>Millerozyma</taxon>
    </lineage>
</organism>
<evidence type="ECO:0000256" key="3">
    <source>
        <dbReference type="ARBA" id="ARBA00022833"/>
    </source>
</evidence>
<dbReference type="FunCoup" id="G8YUK1">
    <property type="interactions" value="303"/>
</dbReference>
<dbReference type="GO" id="GO:0043565">
    <property type="term" value="F:sequence-specific DNA binding"/>
    <property type="evidence" value="ECO:0007669"/>
    <property type="project" value="TreeGrafter"/>
</dbReference>
<feature type="region of interest" description="Disordered" evidence="8">
    <location>
        <begin position="101"/>
        <end position="164"/>
    </location>
</feature>
<keyword evidence="4" id="KW-0805">Transcription regulation</keyword>
<evidence type="ECO:0000256" key="8">
    <source>
        <dbReference type="SAM" id="MobiDB-lite"/>
    </source>
</evidence>
<dbReference type="SUPFAM" id="SSF57959">
    <property type="entry name" value="Leucine zipper domain"/>
    <property type="match status" value="1"/>
</dbReference>
<dbReference type="Pfam" id="PF00172">
    <property type="entry name" value="Zn_clus"/>
    <property type="match status" value="1"/>
</dbReference>
<dbReference type="SMART" id="SM00906">
    <property type="entry name" value="Fungal_trans"/>
    <property type="match status" value="1"/>
</dbReference>
<feature type="domain" description="Zn(2)-C6 fungal-type" evidence="9">
    <location>
        <begin position="38"/>
        <end position="66"/>
    </location>
</feature>
<evidence type="ECO:0000256" key="2">
    <source>
        <dbReference type="ARBA" id="ARBA00022723"/>
    </source>
</evidence>
<dbReference type="PANTHER" id="PTHR47782">
    <property type="entry name" value="ZN(II)2CYS6 TRANSCRIPTION FACTOR (EUROFUNG)-RELATED"/>
    <property type="match status" value="1"/>
</dbReference>
<keyword evidence="2" id="KW-0479">Metal-binding</keyword>
<dbReference type="PROSITE" id="PS00463">
    <property type="entry name" value="ZN2_CY6_FUNGAL_1"/>
    <property type="match status" value="1"/>
</dbReference>
<dbReference type="EMBL" id="FO082059">
    <property type="protein sequence ID" value="CCE72534.1"/>
    <property type="molecule type" value="Genomic_DNA"/>
</dbReference>
<dbReference type="Gene3D" id="4.10.240.10">
    <property type="entry name" value="Zn(2)-C6 fungal-type DNA-binding domain"/>
    <property type="match status" value="1"/>
</dbReference>
<dbReference type="InterPro" id="IPR046347">
    <property type="entry name" value="bZIP_sf"/>
</dbReference>
<dbReference type="SUPFAM" id="SSF57701">
    <property type="entry name" value="Zn2/Cys6 DNA-binding domain"/>
    <property type="match status" value="1"/>
</dbReference>
<evidence type="ECO:0000256" key="1">
    <source>
        <dbReference type="ARBA" id="ARBA00004123"/>
    </source>
</evidence>
<dbReference type="InterPro" id="IPR036864">
    <property type="entry name" value="Zn2-C6_fun-type_DNA-bd_sf"/>
</dbReference>
<dbReference type="OrthoDB" id="2399539at2759"/>
<feature type="compositionally biased region" description="Basic and acidic residues" evidence="8">
    <location>
        <begin position="10"/>
        <end position="22"/>
    </location>
</feature>
<dbReference type="CDD" id="cd14723">
    <property type="entry name" value="ZIP_Ppr1"/>
    <property type="match status" value="1"/>
</dbReference>
<dbReference type="eggNOG" id="ENOG502QR1M">
    <property type="taxonomic scope" value="Eukaryota"/>
</dbReference>
<dbReference type="Proteomes" id="UP000005222">
    <property type="component" value="Chromosome A"/>
</dbReference>
<reference evidence="10 11" key="1">
    <citation type="journal article" date="2012" name="G3 (Bethesda)">
        <title>Pichia sorbitophila, an interspecies yeast hybrid reveals early steps of genome resolution following polyploidization.</title>
        <authorList>
            <person name="Leh Louis V."/>
            <person name="Despons L."/>
            <person name="Friedrich A."/>
            <person name="Martin T."/>
            <person name="Durrens P."/>
            <person name="Casaregola S."/>
            <person name="Neuveglise C."/>
            <person name="Fairhead C."/>
            <person name="Marck C."/>
            <person name="Cruz J.A."/>
            <person name="Straub M.L."/>
            <person name="Kugler V."/>
            <person name="Sacerdot C."/>
            <person name="Uzunov Z."/>
            <person name="Thierry A."/>
            <person name="Weiss S."/>
            <person name="Bleykasten C."/>
            <person name="De Montigny J."/>
            <person name="Jacques N."/>
            <person name="Jung P."/>
            <person name="Lemaire M."/>
            <person name="Mallet S."/>
            <person name="Morel G."/>
            <person name="Richard G.F."/>
            <person name="Sarkar A."/>
            <person name="Savel G."/>
            <person name="Schacherer J."/>
            <person name="Seret M.L."/>
            <person name="Talla E."/>
            <person name="Samson G."/>
            <person name="Jubin C."/>
            <person name="Poulain J."/>
            <person name="Vacherie B."/>
            <person name="Barbe V."/>
            <person name="Pelletier E."/>
            <person name="Sherman D.J."/>
            <person name="Westhof E."/>
            <person name="Weissenbach J."/>
            <person name="Baret P.V."/>
            <person name="Wincker P."/>
            <person name="Gaillardin C."/>
            <person name="Dujon B."/>
            <person name="Souciet J.L."/>
        </authorList>
    </citation>
    <scope>NUCLEOTIDE SEQUENCE [LARGE SCALE GENOMIC DNA]</scope>
    <source>
        <strain evidence="11">ATCC MYA-4447 / BCRC 22081 / CBS 7064 / NBRC 10061 / NRRL Y-12695</strain>
    </source>
</reference>
<keyword evidence="11" id="KW-1185">Reference proteome</keyword>
<dbReference type="GO" id="GO:0005634">
    <property type="term" value="C:nucleus"/>
    <property type="evidence" value="ECO:0007669"/>
    <property type="project" value="UniProtKB-SubCell"/>
</dbReference>
<keyword evidence="6" id="KW-0804">Transcription</keyword>
<evidence type="ECO:0000256" key="5">
    <source>
        <dbReference type="ARBA" id="ARBA00023125"/>
    </source>
</evidence>
<keyword evidence="3" id="KW-0862">Zinc</keyword>
<feature type="compositionally biased region" description="Basic and acidic residues" evidence="8">
    <location>
        <begin position="862"/>
        <end position="874"/>
    </location>
</feature>